<gene>
    <name evidence="11" type="ORF">BYL167_LOCUS1443</name>
    <name evidence="8" type="ORF">CJN711_LOCUS7958</name>
    <name evidence="13" type="ORF">GIL414_LOCUS44579</name>
    <name evidence="9" type="ORF">KQP761_LOCUS17345</name>
    <name evidence="10" type="ORF">MBJ925_LOCUS11720</name>
    <name evidence="12" type="ORF">SMN809_LOCUS29344</name>
</gene>
<evidence type="ECO:0000259" key="7">
    <source>
        <dbReference type="PROSITE" id="PS50026"/>
    </source>
</evidence>
<dbReference type="PROSITE" id="PS50026">
    <property type="entry name" value="EGF_3"/>
    <property type="match status" value="5"/>
</dbReference>
<evidence type="ECO:0000313" key="12">
    <source>
        <dbReference type="EMBL" id="CAF4375705.1"/>
    </source>
</evidence>
<accession>A0A814QCW4</accession>
<dbReference type="SMART" id="SM00181">
    <property type="entry name" value="EGF"/>
    <property type="match status" value="5"/>
</dbReference>
<dbReference type="EMBL" id="CAJNOV010002866">
    <property type="protein sequence ID" value="CAF1118615.1"/>
    <property type="molecule type" value="Genomic_DNA"/>
</dbReference>
<feature type="domain" description="EGF-like" evidence="7">
    <location>
        <begin position="87"/>
        <end position="126"/>
    </location>
</feature>
<feature type="disulfide bond" evidence="5">
    <location>
        <begin position="207"/>
        <end position="216"/>
    </location>
</feature>
<dbReference type="Pfam" id="PF12661">
    <property type="entry name" value="hEGF"/>
    <property type="match status" value="3"/>
</dbReference>
<dbReference type="Proteomes" id="UP000676336">
    <property type="component" value="Unassembled WGS sequence"/>
</dbReference>
<dbReference type="Proteomes" id="UP000663824">
    <property type="component" value="Unassembled WGS sequence"/>
</dbReference>
<dbReference type="EMBL" id="CAJOBI010051833">
    <property type="protein sequence ID" value="CAF4375705.1"/>
    <property type="molecule type" value="Genomic_DNA"/>
</dbReference>
<proteinExistence type="predicted"/>
<dbReference type="EMBL" id="CAJOBH010000220">
    <property type="protein sequence ID" value="CAF3771856.1"/>
    <property type="molecule type" value="Genomic_DNA"/>
</dbReference>
<feature type="disulfide bond" evidence="5">
    <location>
        <begin position="284"/>
        <end position="293"/>
    </location>
</feature>
<dbReference type="CDD" id="cd00054">
    <property type="entry name" value="EGF_CA"/>
    <property type="match status" value="2"/>
</dbReference>
<evidence type="ECO:0000256" key="2">
    <source>
        <dbReference type="ARBA" id="ARBA00022729"/>
    </source>
</evidence>
<dbReference type="EMBL" id="CAJNOW010008789">
    <property type="protein sequence ID" value="CAF1546745.1"/>
    <property type="molecule type" value="Genomic_DNA"/>
</dbReference>
<evidence type="ECO:0000313" key="14">
    <source>
        <dbReference type="Proteomes" id="UP000663855"/>
    </source>
</evidence>
<dbReference type="PROSITE" id="PS00022">
    <property type="entry name" value="EGF_1"/>
    <property type="match status" value="5"/>
</dbReference>
<feature type="domain" description="EGF-like" evidence="7">
    <location>
        <begin position="127"/>
        <end position="162"/>
    </location>
</feature>
<feature type="disulfide bond" evidence="5">
    <location>
        <begin position="34"/>
        <end position="44"/>
    </location>
</feature>
<dbReference type="PROSITE" id="PS00010">
    <property type="entry name" value="ASX_HYDROXYL"/>
    <property type="match status" value="1"/>
</dbReference>
<feature type="chain" id="PRO_5036225614" description="EGF-like domain-containing protein" evidence="6">
    <location>
        <begin position="28"/>
        <end position="298"/>
    </location>
</feature>
<dbReference type="Proteomes" id="UP000681967">
    <property type="component" value="Unassembled WGS sequence"/>
</dbReference>
<dbReference type="Pfam" id="PF00008">
    <property type="entry name" value="EGF"/>
    <property type="match status" value="1"/>
</dbReference>
<dbReference type="GO" id="GO:0005886">
    <property type="term" value="C:plasma membrane"/>
    <property type="evidence" value="ECO:0007669"/>
    <property type="project" value="TreeGrafter"/>
</dbReference>
<dbReference type="PANTHER" id="PTHR24049">
    <property type="entry name" value="CRUMBS FAMILY MEMBER"/>
    <property type="match status" value="1"/>
</dbReference>
<dbReference type="Proteomes" id="UP000663834">
    <property type="component" value="Unassembled WGS sequence"/>
</dbReference>
<keyword evidence="2 6" id="KW-0732">Signal</keyword>
<feature type="disulfide bond" evidence="5">
    <location>
        <begin position="131"/>
        <end position="141"/>
    </location>
</feature>
<evidence type="ECO:0000256" key="3">
    <source>
        <dbReference type="ARBA" id="ARBA00022737"/>
    </source>
</evidence>
<dbReference type="EMBL" id="CAJOBJ010134883">
    <property type="protein sequence ID" value="CAF4737781.1"/>
    <property type="molecule type" value="Genomic_DNA"/>
</dbReference>
<dbReference type="SUPFAM" id="SSF57196">
    <property type="entry name" value="EGF/Laminin"/>
    <property type="match status" value="5"/>
</dbReference>
<evidence type="ECO:0000313" key="8">
    <source>
        <dbReference type="EMBL" id="CAF1118615.1"/>
    </source>
</evidence>
<sequence length="298" mass="32865">MIHHHSYLDVSTLVIVLLFSSLHLIQSNSISNECLDYCSNNGLCIETNNGRKCICLPEWTGQRCDFPRDSSLTKQMHNSLVDMTFVRNNPCNSAPAGFCKNNGICFVEASKFKCFCQYPYTGDYCDELSECFDYCLNNGICKLESGGPECTCSPTWTGTRCQKLQATTTVTTQSTPSTTNIPCTYVPSGYCNSGTCIAVNNQARCECPPEFFGNQCEIPRGATSSQTPSTVTSSTFTTPPFTTAAFTTPVSIMTTPTTRISCTPNPCRNNRPCYNNGNSYFCYCGQQYTGKNCENFIK</sequence>
<evidence type="ECO:0000256" key="4">
    <source>
        <dbReference type="ARBA" id="ARBA00023157"/>
    </source>
</evidence>
<evidence type="ECO:0000313" key="13">
    <source>
        <dbReference type="EMBL" id="CAF4737781.1"/>
    </source>
</evidence>
<organism evidence="8 14">
    <name type="scientific">Rotaria magnacalcarata</name>
    <dbReference type="NCBI Taxonomy" id="392030"/>
    <lineage>
        <taxon>Eukaryota</taxon>
        <taxon>Metazoa</taxon>
        <taxon>Spiralia</taxon>
        <taxon>Gnathifera</taxon>
        <taxon>Rotifera</taxon>
        <taxon>Eurotatoria</taxon>
        <taxon>Bdelloidea</taxon>
        <taxon>Philodinida</taxon>
        <taxon>Philodinidae</taxon>
        <taxon>Rotaria</taxon>
    </lineage>
</organism>
<dbReference type="AlphaFoldDB" id="A0A814QCW4"/>
<dbReference type="GO" id="GO:0007157">
    <property type="term" value="P:heterophilic cell-cell adhesion via plasma membrane cell adhesion molecules"/>
    <property type="evidence" value="ECO:0007669"/>
    <property type="project" value="TreeGrafter"/>
</dbReference>
<feature type="disulfide bond" evidence="5">
    <location>
        <begin position="116"/>
        <end position="125"/>
    </location>
</feature>
<dbReference type="InterPro" id="IPR013032">
    <property type="entry name" value="EGF-like_CS"/>
</dbReference>
<dbReference type="SMART" id="SM00179">
    <property type="entry name" value="EGF_CA"/>
    <property type="match status" value="3"/>
</dbReference>
<feature type="disulfide bond" evidence="5">
    <location>
        <begin position="152"/>
        <end position="161"/>
    </location>
</feature>
<dbReference type="InterPro" id="IPR000152">
    <property type="entry name" value="EGF-type_Asp/Asn_hydroxyl_site"/>
</dbReference>
<dbReference type="InterPro" id="IPR001881">
    <property type="entry name" value="EGF-like_Ca-bd_dom"/>
</dbReference>
<reference evidence="8" key="1">
    <citation type="submission" date="2021-02" db="EMBL/GenBank/DDBJ databases">
        <authorList>
            <person name="Nowell W R."/>
        </authorList>
    </citation>
    <scope>NUCLEOTIDE SEQUENCE</scope>
</reference>
<evidence type="ECO:0000313" key="11">
    <source>
        <dbReference type="EMBL" id="CAF3771856.1"/>
    </source>
</evidence>
<comment type="caution">
    <text evidence="8">The sequence shown here is derived from an EMBL/GenBank/DDBJ whole genome shotgun (WGS) entry which is preliminary data.</text>
</comment>
<name>A0A814QCW4_9BILA</name>
<evidence type="ECO:0000313" key="10">
    <source>
        <dbReference type="EMBL" id="CAF2043166.1"/>
    </source>
</evidence>
<dbReference type="Proteomes" id="UP000681720">
    <property type="component" value="Unassembled WGS sequence"/>
</dbReference>
<dbReference type="Proteomes" id="UP000663855">
    <property type="component" value="Unassembled WGS sequence"/>
</dbReference>
<keyword evidence="1 5" id="KW-0245">EGF-like domain</keyword>
<dbReference type="InterPro" id="IPR051022">
    <property type="entry name" value="Notch_Cell-Fate_Det"/>
</dbReference>
<dbReference type="Gene3D" id="2.10.25.10">
    <property type="entry name" value="Laminin"/>
    <property type="match status" value="5"/>
</dbReference>
<comment type="caution">
    <text evidence="5">Lacks conserved residue(s) required for the propagation of feature annotation.</text>
</comment>
<dbReference type="EMBL" id="CAJNRE010005220">
    <property type="protein sequence ID" value="CAF2043166.1"/>
    <property type="molecule type" value="Genomic_DNA"/>
</dbReference>
<dbReference type="InterPro" id="IPR000742">
    <property type="entry name" value="EGF"/>
</dbReference>
<evidence type="ECO:0000256" key="5">
    <source>
        <dbReference type="PROSITE-ProRule" id="PRU00076"/>
    </source>
</evidence>
<protein>
    <recommendedName>
        <fullName evidence="7">EGF-like domain-containing protein</fullName>
    </recommendedName>
</protein>
<keyword evidence="3" id="KW-0677">Repeat</keyword>
<feature type="domain" description="EGF-like" evidence="7">
    <location>
        <begin position="30"/>
        <end position="65"/>
    </location>
</feature>
<dbReference type="OrthoDB" id="8780493at2759"/>
<feature type="domain" description="EGF-like" evidence="7">
    <location>
        <begin position="179"/>
        <end position="217"/>
    </location>
</feature>
<dbReference type="PANTHER" id="PTHR24049:SF22">
    <property type="entry name" value="DROSOPHILA CRUMBS HOMOLOG"/>
    <property type="match status" value="1"/>
</dbReference>
<feature type="signal peptide" evidence="6">
    <location>
        <begin position="1"/>
        <end position="27"/>
    </location>
</feature>
<evidence type="ECO:0000256" key="6">
    <source>
        <dbReference type="SAM" id="SignalP"/>
    </source>
</evidence>
<feature type="disulfide bond" evidence="5">
    <location>
        <begin position="55"/>
        <end position="64"/>
    </location>
</feature>
<dbReference type="GO" id="GO:0045197">
    <property type="term" value="P:establishment or maintenance of epithelial cell apical/basal polarity"/>
    <property type="evidence" value="ECO:0007669"/>
    <property type="project" value="TreeGrafter"/>
</dbReference>
<dbReference type="GO" id="GO:0032991">
    <property type="term" value="C:protein-containing complex"/>
    <property type="evidence" value="ECO:0007669"/>
    <property type="project" value="TreeGrafter"/>
</dbReference>
<dbReference type="GO" id="GO:0005509">
    <property type="term" value="F:calcium ion binding"/>
    <property type="evidence" value="ECO:0007669"/>
    <property type="project" value="InterPro"/>
</dbReference>
<keyword evidence="4 5" id="KW-1015">Disulfide bond</keyword>
<evidence type="ECO:0000256" key="1">
    <source>
        <dbReference type="ARBA" id="ARBA00022536"/>
    </source>
</evidence>
<dbReference type="PROSITE" id="PS01186">
    <property type="entry name" value="EGF_2"/>
    <property type="match status" value="1"/>
</dbReference>
<evidence type="ECO:0000313" key="9">
    <source>
        <dbReference type="EMBL" id="CAF1546745.1"/>
    </source>
</evidence>
<feature type="domain" description="EGF-like" evidence="7">
    <location>
        <begin position="258"/>
        <end position="294"/>
    </location>
</feature>